<organism evidence="2">
    <name type="scientific">Kwoniella bestiolae CBS 10118</name>
    <dbReference type="NCBI Taxonomy" id="1296100"/>
    <lineage>
        <taxon>Eukaryota</taxon>
        <taxon>Fungi</taxon>
        <taxon>Dikarya</taxon>
        <taxon>Basidiomycota</taxon>
        <taxon>Agaricomycotina</taxon>
        <taxon>Tremellomycetes</taxon>
        <taxon>Tremellales</taxon>
        <taxon>Cryptococcaceae</taxon>
        <taxon>Kwoniella</taxon>
    </lineage>
</organism>
<reference evidence="2" key="2">
    <citation type="submission" date="2014-01" db="EMBL/GenBank/DDBJ databases">
        <title>Evolution of pathogenesis and genome organization in the Tremellales.</title>
        <authorList>
            <person name="Cuomo C."/>
            <person name="Litvintseva A."/>
            <person name="Heitman J."/>
            <person name="Chen Y."/>
            <person name="Sun S."/>
            <person name="Springer D."/>
            <person name="Dromer F."/>
            <person name="Young S."/>
            <person name="Zeng Q."/>
            <person name="Chapman S."/>
            <person name="Gujja S."/>
            <person name="Saif S."/>
            <person name="Birren B."/>
        </authorList>
    </citation>
    <scope>NUCLEOTIDE SEQUENCE</scope>
    <source>
        <strain evidence="2">CBS 10118</strain>
    </source>
</reference>
<keyword evidence="1" id="KW-0732">Signal</keyword>
<evidence type="ECO:0000256" key="1">
    <source>
        <dbReference type="SAM" id="SignalP"/>
    </source>
</evidence>
<dbReference type="EMBL" id="KI894021">
    <property type="protein sequence ID" value="OCF25501.1"/>
    <property type="molecule type" value="Genomic_DNA"/>
</dbReference>
<dbReference type="OrthoDB" id="2575454at2759"/>
<dbReference type="AlphaFoldDB" id="A0A1B9G3C1"/>
<feature type="signal peptide" evidence="1">
    <location>
        <begin position="1"/>
        <end position="20"/>
    </location>
</feature>
<accession>A0A1B9G3C1</accession>
<proteinExistence type="predicted"/>
<dbReference type="VEuPathDB" id="FungiDB:I302_05321"/>
<sequence>MLFFPLLIASITLFSIAVTAVPQPAAAIAVGHLPLNRLERDIKADGALSNAERIARGLPLKAPVKKFEASRTDGKFLRPRQSEQPQVSAFYIRAQRFNGEVIGYLTFDAQNGVVLLPRDAPASSRVVFKSPRPPAYAVTIKARNAIYGGVFPVVTRDWTRADEPMSNQRHHTVLFAYDPSTFNGDAGDPVGWYNTTRHQSSNWYIPSVPGLIDSCGTTRMDLLSILAYGLIARLEECLEQR</sequence>
<feature type="chain" id="PRO_5008626676" evidence="1">
    <location>
        <begin position="21"/>
        <end position="241"/>
    </location>
</feature>
<gene>
    <name evidence="2" type="ORF">I302_05321</name>
</gene>
<protein>
    <submittedName>
        <fullName evidence="2">Uncharacterized protein</fullName>
    </submittedName>
</protein>
<name>A0A1B9G3C1_9TREE</name>
<reference evidence="2" key="1">
    <citation type="submission" date="2013-07" db="EMBL/GenBank/DDBJ databases">
        <title>The Genome Sequence of Cryptococcus bestiolae CBS10118.</title>
        <authorList>
            <consortium name="The Broad Institute Genome Sequencing Platform"/>
            <person name="Cuomo C."/>
            <person name="Litvintseva A."/>
            <person name="Chen Y."/>
            <person name="Heitman J."/>
            <person name="Sun S."/>
            <person name="Springer D."/>
            <person name="Dromer F."/>
            <person name="Young S.K."/>
            <person name="Zeng Q."/>
            <person name="Gargeya S."/>
            <person name="Fitzgerald M."/>
            <person name="Abouelleil A."/>
            <person name="Alvarado L."/>
            <person name="Berlin A.M."/>
            <person name="Chapman S.B."/>
            <person name="Dewar J."/>
            <person name="Goldberg J."/>
            <person name="Griggs A."/>
            <person name="Gujja S."/>
            <person name="Hansen M."/>
            <person name="Howarth C."/>
            <person name="Imamovic A."/>
            <person name="Larimer J."/>
            <person name="McCowan C."/>
            <person name="Murphy C."/>
            <person name="Pearson M."/>
            <person name="Priest M."/>
            <person name="Roberts A."/>
            <person name="Saif S."/>
            <person name="Shea T."/>
            <person name="Sykes S."/>
            <person name="Wortman J."/>
            <person name="Nusbaum C."/>
            <person name="Birren B."/>
        </authorList>
    </citation>
    <scope>NUCLEOTIDE SEQUENCE [LARGE SCALE GENOMIC DNA]</scope>
    <source>
        <strain evidence="2">CBS 10118</strain>
    </source>
</reference>
<evidence type="ECO:0000313" key="2">
    <source>
        <dbReference type="EMBL" id="OCF25501.1"/>
    </source>
</evidence>